<dbReference type="AlphaFoldDB" id="K0TBW0"/>
<evidence type="ECO:0000256" key="5">
    <source>
        <dbReference type="SAM" id="MobiDB-lite"/>
    </source>
</evidence>
<feature type="domain" description="YEATS" evidence="6">
    <location>
        <begin position="12"/>
        <end position="165"/>
    </location>
</feature>
<comment type="subcellular location">
    <subcellularLocation>
        <location evidence="4">Nucleus</location>
    </subcellularLocation>
</comment>
<feature type="compositionally biased region" description="Basic residues" evidence="5">
    <location>
        <begin position="244"/>
        <end position="253"/>
    </location>
</feature>
<dbReference type="OMA" id="VQAHIVN"/>
<evidence type="ECO:0000256" key="2">
    <source>
        <dbReference type="ARBA" id="ARBA00023163"/>
    </source>
</evidence>
<protein>
    <recommendedName>
        <fullName evidence="6">YEATS domain-containing protein</fullName>
    </recommendedName>
</protein>
<dbReference type="OrthoDB" id="16041at2759"/>
<dbReference type="Pfam" id="PF03366">
    <property type="entry name" value="YEATS"/>
    <property type="match status" value="1"/>
</dbReference>
<dbReference type="Gene3D" id="2.60.40.1970">
    <property type="entry name" value="YEATS domain"/>
    <property type="match status" value="1"/>
</dbReference>
<evidence type="ECO:0000313" key="7">
    <source>
        <dbReference type="EMBL" id="EJK74990.1"/>
    </source>
</evidence>
<dbReference type="CDD" id="cd16910">
    <property type="entry name" value="YEATS_TFIID14_like"/>
    <property type="match status" value="1"/>
</dbReference>
<evidence type="ECO:0000256" key="1">
    <source>
        <dbReference type="ARBA" id="ARBA00023015"/>
    </source>
</evidence>
<dbReference type="PROSITE" id="PS51037">
    <property type="entry name" value="YEATS"/>
    <property type="match status" value="1"/>
</dbReference>
<accession>K0TBW0</accession>
<dbReference type="InterPro" id="IPR005033">
    <property type="entry name" value="YEATS"/>
</dbReference>
<sequence length="269" mass="30320">MASTPRTNADGRLADVTACLPIAYGSIAFYLGPNAKGEFKTHRWTLYVRSPDQTFDLSRAISKVVFQLHPSFPQPTRELTEPPFEITECGWGEFEASIRIVWKEIADERSTIVTHGIRLYPKNTPQKNADPSTYMNTQVPVVSEKYDEVVFTNPKEEFHISLADAHKVKKLSYPLSKEQSVLKHFRTYGDEGDVQAMSRAKKHLEGELRSIKDRLLKVDSELDTVKARLAEFKTSTKPVAKVSQTKKKPKPAKKLAASDQPPSKKTKTS</sequence>
<dbReference type="EMBL" id="AGNL01003207">
    <property type="protein sequence ID" value="EJK74990.1"/>
    <property type="molecule type" value="Genomic_DNA"/>
</dbReference>
<keyword evidence="8" id="KW-1185">Reference proteome</keyword>
<proteinExistence type="predicted"/>
<dbReference type="InterPro" id="IPR038704">
    <property type="entry name" value="YEAST_sf"/>
</dbReference>
<dbReference type="PANTHER" id="PTHR47573:SF1">
    <property type="entry name" value="PROTEIN AF-9 HOMOLOG"/>
    <property type="match status" value="1"/>
</dbReference>
<gene>
    <name evidence="7" type="ORF">THAOC_03304</name>
</gene>
<keyword evidence="3 4" id="KW-0539">Nucleus</keyword>
<keyword evidence="1" id="KW-0805">Transcription regulation</keyword>
<name>K0TBW0_THAOC</name>
<dbReference type="GO" id="GO:0006355">
    <property type="term" value="P:regulation of DNA-templated transcription"/>
    <property type="evidence" value="ECO:0007669"/>
    <property type="project" value="InterPro"/>
</dbReference>
<dbReference type="InterPro" id="IPR055129">
    <property type="entry name" value="YEATS_dom"/>
</dbReference>
<dbReference type="eggNOG" id="KOG3149">
    <property type="taxonomic scope" value="Eukaryota"/>
</dbReference>
<dbReference type="GO" id="GO:0005634">
    <property type="term" value="C:nucleus"/>
    <property type="evidence" value="ECO:0007669"/>
    <property type="project" value="UniProtKB-SubCell"/>
</dbReference>
<evidence type="ECO:0000313" key="8">
    <source>
        <dbReference type="Proteomes" id="UP000266841"/>
    </source>
</evidence>
<evidence type="ECO:0000256" key="3">
    <source>
        <dbReference type="ARBA" id="ARBA00023242"/>
    </source>
</evidence>
<dbReference type="PANTHER" id="PTHR47573">
    <property type="entry name" value="PROTEIN AF-9 HOMOLOG"/>
    <property type="match status" value="1"/>
</dbReference>
<evidence type="ECO:0000259" key="6">
    <source>
        <dbReference type="PROSITE" id="PS51037"/>
    </source>
</evidence>
<dbReference type="Proteomes" id="UP000266841">
    <property type="component" value="Unassembled WGS sequence"/>
</dbReference>
<organism evidence="7 8">
    <name type="scientific">Thalassiosira oceanica</name>
    <name type="common">Marine diatom</name>
    <dbReference type="NCBI Taxonomy" id="159749"/>
    <lineage>
        <taxon>Eukaryota</taxon>
        <taxon>Sar</taxon>
        <taxon>Stramenopiles</taxon>
        <taxon>Ochrophyta</taxon>
        <taxon>Bacillariophyta</taxon>
        <taxon>Coscinodiscophyceae</taxon>
        <taxon>Thalassiosirophycidae</taxon>
        <taxon>Thalassiosirales</taxon>
        <taxon>Thalassiosiraceae</taxon>
        <taxon>Thalassiosira</taxon>
    </lineage>
</organism>
<keyword evidence="2" id="KW-0804">Transcription</keyword>
<feature type="region of interest" description="Disordered" evidence="5">
    <location>
        <begin position="235"/>
        <end position="269"/>
    </location>
</feature>
<evidence type="ECO:0000256" key="4">
    <source>
        <dbReference type="PROSITE-ProRule" id="PRU00376"/>
    </source>
</evidence>
<comment type="caution">
    <text evidence="7">The sequence shown here is derived from an EMBL/GenBank/DDBJ whole genome shotgun (WGS) entry which is preliminary data.</text>
</comment>
<reference evidence="7 8" key="1">
    <citation type="journal article" date="2012" name="Genome Biol.">
        <title>Genome and low-iron response of an oceanic diatom adapted to chronic iron limitation.</title>
        <authorList>
            <person name="Lommer M."/>
            <person name="Specht M."/>
            <person name="Roy A.S."/>
            <person name="Kraemer L."/>
            <person name="Andreson R."/>
            <person name="Gutowska M.A."/>
            <person name="Wolf J."/>
            <person name="Bergner S.V."/>
            <person name="Schilhabel M.B."/>
            <person name="Klostermeier U.C."/>
            <person name="Beiko R.G."/>
            <person name="Rosenstiel P."/>
            <person name="Hippler M."/>
            <person name="Laroche J."/>
        </authorList>
    </citation>
    <scope>NUCLEOTIDE SEQUENCE [LARGE SCALE GENOMIC DNA]</scope>
    <source>
        <strain evidence="7 8">CCMP1005</strain>
    </source>
</reference>